<dbReference type="Proteomes" id="UP000218238">
    <property type="component" value="Unassembled WGS sequence"/>
</dbReference>
<dbReference type="Pfam" id="PF01471">
    <property type="entry name" value="PG_binding_1"/>
    <property type="match status" value="1"/>
</dbReference>
<dbReference type="InterPro" id="IPR036365">
    <property type="entry name" value="PGBD-like_sf"/>
</dbReference>
<dbReference type="Gene3D" id="1.10.101.10">
    <property type="entry name" value="PGBD-like superfamily/PGBD"/>
    <property type="match status" value="1"/>
</dbReference>
<proteinExistence type="predicted"/>
<sequence length="64" mass="6843">MSSACKNAESFSSGFLTGKADGIFGPKTEKAVKNYQLKRGLVADTIVGPKTWSKLTEDIPESCC</sequence>
<evidence type="ECO:0000259" key="2">
    <source>
        <dbReference type="Pfam" id="PF01471"/>
    </source>
</evidence>
<protein>
    <recommendedName>
        <fullName evidence="2">Peptidoglycan binding-like domain-containing protein</fullName>
    </recommendedName>
</protein>
<accession>A0A2A2TBR5</accession>
<feature type="region of interest" description="Disordered" evidence="1">
    <location>
        <begin position="1"/>
        <end position="20"/>
    </location>
</feature>
<dbReference type="SUPFAM" id="SSF47090">
    <property type="entry name" value="PGBD-like"/>
    <property type="match status" value="1"/>
</dbReference>
<keyword evidence="4" id="KW-1185">Reference proteome</keyword>
<dbReference type="InterPro" id="IPR036366">
    <property type="entry name" value="PGBDSf"/>
</dbReference>
<gene>
    <name evidence="3" type="ORF">CK510_26015</name>
</gene>
<dbReference type="OrthoDB" id="514320at2"/>
<dbReference type="RefSeq" id="WP_095724428.1">
    <property type="nucleotide sequence ID" value="NZ_NTFS01000443.1"/>
</dbReference>
<organism evidence="3 4">
    <name type="scientific">Brunnivagina elsteri CCALA 953</name>
    <dbReference type="NCBI Taxonomy" id="987040"/>
    <lineage>
        <taxon>Bacteria</taxon>
        <taxon>Bacillati</taxon>
        <taxon>Cyanobacteriota</taxon>
        <taxon>Cyanophyceae</taxon>
        <taxon>Nostocales</taxon>
        <taxon>Calotrichaceae</taxon>
        <taxon>Brunnivagina</taxon>
    </lineage>
</organism>
<dbReference type="AlphaFoldDB" id="A0A2A2TBR5"/>
<dbReference type="InterPro" id="IPR002477">
    <property type="entry name" value="Peptidoglycan-bd-like"/>
</dbReference>
<dbReference type="EMBL" id="NTFS01000443">
    <property type="protein sequence ID" value="PAX51214.1"/>
    <property type="molecule type" value="Genomic_DNA"/>
</dbReference>
<comment type="caution">
    <text evidence="3">The sequence shown here is derived from an EMBL/GenBank/DDBJ whole genome shotgun (WGS) entry which is preliminary data.</text>
</comment>
<evidence type="ECO:0000256" key="1">
    <source>
        <dbReference type="SAM" id="MobiDB-lite"/>
    </source>
</evidence>
<evidence type="ECO:0000313" key="4">
    <source>
        <dbReference type="Proteomes" id="UP000218238"/>
    </source>
</evidence>
<evidence type="ECO:0000313" key="3">
    <source>
        <dbReference type="EMBL" id="PAX51214.1"/>
    </source>
</evidence>
<feature type="domain" description="Peptidoglycan binding-like" evidence="2">
    <location>
        <begin position="14"/>
        <end position="55"/>
    </location>
</feature>
<feature type="compositionally biased region" description="Polar residues" evidence="1">
    <location>
        <begin position="1"/>
        <end position="15"/>
    </location>
</feature>
<reference evidence="3 4" key="1">
    <citation type="submission" date="2017-08" db="EMBL/GenBank/DDBJ databases">
        <title>Draft genome sequence of filamentous cyanobacterium Calothrix elsteri CCALA 953.</title>
        <authorList>
            <person name="Gagunashvili A.N."/>
            <person name="Elster J."/>
            <person name="Andresson O.S."/>
        </authorList>
    </citation>
    <scope>NUCLEOTIDE SEQUENCE [LARGE SCALE GENOMIC DNA]</scope>
    <source>
        <strain evidence="3 4">CCALA 953</strain>
    </source>
</reference>
<name>A0A2A2TBR5_9CYAN</name>